<dbReference type="InterPro" id="IPR002641">
    <property type="entry name" value="PNPLA_dom"/>
</dbReference>
<dbReference type="PANTHER" id="PTHR14226">
    <property type="entry name" value="NEUROPATHY TARGET ESTERASE/SWISS CHEESE D.MELANOGASTER"/>
    <property type="match status" value="1"/>
</dbReference>
<evidence type="ECO:0000313" key="7">
    <source>
        <dbReference type="Proteomes" id="UP001501742"/>
    </source>
</evidence>
<feature type="domain" description="PNPLA" evidence="5">
    <location>
        <begin position="17"/>
        <end position="210"/>
    </location>
</feature>
<evidence type="ECO:0000256" key="4">
    <source>
        <dbReference type="PROSITE-ProRule" id="PRU01161"/>
    </source>
</evidence>
<evidence type="ECO:0000313" key="6">
    <source>
        <dbReference type="EMBL" id="GAA1494990.1"/>
    </source>
</evidence>
<dbReference type="Proteomes" id="UP001501742">
    <property type="component" value="Unassembled WGS sequence"/>
</dbReference>
<dbReference type="RefSeq" id="WP_204608205.1">
    <property type="nucleotide sequence ID" value="NZ_BAAAJX010000020.1"/>
</dbReference>
<keyword evidence="1 4" id="KW-0378">Hydrolase</keyword>
<keyword evidence="3 4" id="KW-0443">Lipid metabolism</keyword>
<dbReference type="InterPro" id="IPR050301">
    <property type="entry name" value="NTE"/>
</dbReference>
<evidence type="ECO:0000259" key="5">
    <source>
        <dbReference type="PROSITE" id="PS51635"/>
    </source>
</evidence>
<feature type="short sequence motif" description="DGA/G" evidence="4">
    <location>
        <begin position="197"/>
        <end position="199"/>
    </location>
</feature>
<dbReference type="PANTHER" id="PTHR14226:SF57">
    <property type="entry name" value="BLR7027 PROTEIN"/>
    <property type="match status" value="1"/>
</dbReference>
<name>A0ABP4K7Q3_9MICO</name>
<dbReference type="EMBL" id="BAAAJX010000020">
    <property type="protein sequence ID" value="GAA1494990.1"/>
    <property type="molecule type" value="Genomic_DNA"/>
</dbReference>
<feature type="short sequence motif" description="GXSXG" evidence="4">
    <location>
        <begin position="51"/>
        <end position="55"/>
    </location>
</feature>
<dbReference type="SUPFAM" id="SSF52151">
    <property type="entry name" value="FabD/lysophospholipase-like"/>
    <property type="match status" value="1"/>
</dbReference>
<reference evidence="7" key="1">
    <citation type="journal article" date="2019" name="Int. J. Syst. Evol. Microbiol.">
        <title>The Global Catalogue of Microorganisms (GCM) 10K type strain sequencing project: providing services to taxonomists for standard genome sequencing and annotation.</title>
        <authorList>
            <consortium name="The Broad Institute Genomics Platform"/>
            <consortium name="The Broad Institute Genome Sequencing Center for Infectious Disease"/>
            <person name="Wu L."/>
            <person name="Ma J."/>
        </authorList>
    </citation>
    <scope>NUCLEOTIDE SEQUENCE [LARGE SCALE GENOMIC DNA]</scope>
    <source>
        <strain evidence="7">JCM 12140</strain>
    </source>
</reference>
<sequence>MTDVAEPTPTPGTRAIVLGGGGVAGIAWELGVLSALEDAGVDLGAADLVVGTSAGSVVGAFLRAGAVQDAYAQQTSPLPTTYEEPAAVDVSEVEQRFGAAMQGATSEQDARARVGAAAQEVTTGQSDDERVATFRQTLPSAEWPEQPYAVTTVDAVDGSFRVFRAEDGVPLERAVAASCSVPIVWSPVRIDGHPYVDGGVRSATNADVAAGYERVLVIACSPEGPSPLGPWLDRSVAALRDAGSQVEVLVADEASIRAFGTNSLALSTQRPSAEAGRAQAEQVAERVAAFWA</sequence>
<evidence type="ECO:0000256" key="2">
    <source>
        <dbReference type="ARBA" id="ARBA00022963"/>
    </source>
</evidence>
<dbReference type="InterPro" id="IPR016035">
    <property type="entry name" value="Acyl_Trfase/lysoPLipase"/>
</dbReference>
<dbReference type="Pfam" id="PF01734">
    <property type="entry name" value="Patatin"/>
    <property type="match status" value="1"/>
</dbReference>
<comment type="caution">
    <text evidence="6">The sequence shown here is derived from an EMBL/GenBank/DDBJ whole genome shotgun (WGS) entry which is preliminary data.</text>
</comment>
<evidence type="ECO:0000256" key="3">
    <source>
        <dbReference type="ARBA" id="ARBA00023098"/>
    </source>
</evidence>
<evidence type="ECO:0000256" key="1">
    <source>
        <dbReference type="ARBA" id="ARBA00022801"/>
    </source>
</evidence>
<comment type="caution">
    <text evidence="4">Lacks conserved residue(s) required for the propagation of feature annotation.</text>
</comment>
<gene>
    <name evidence="6" type="ORF">GCM10009627_33360</name>
</gene>
<keyword evidence="2 4" id="KW-0442">Lipid degradation</keyword>
<organism evidence="6 7">
    <name type="scientific">Curtobacterium herbarum</name>
    <dbReference type="NCBI Taxonomy" id="150122"/>
    <lineage>
        <taxon>Bacteria</taxon>
        <taxon>Bacillati</taxon>
        <taxon>Actinomycetota</taxon>
        <taxon>Actinomycetes</taxon>
        <taxon>Micrococcales</taxon>
        <taxon>Microbacteriaceae</taxon>
        <taxon>Curtobacterium</taxon>
    </lineage>
</organism>
<accession>A0ABP4K7Q3</accession>
<keyword evidence="7" id="KW-1185">Reference proteome</keyword>
<feature type="active site" description="Proton acceptor" evidence="4">
    <location>
        <position position="197"/>
    </location>
</feature>
<dbReference type="Gene3D" id="3.40.1090.10">
    <property type="entry name" value="Cytosolic phospholipase A2 catalytic domain"/>
    <property type="match status" value="2"/>
</dbReference>
<protein>
    <submittedName>
        <fullName evidence="6">Patatin-like phospholipase family protein</fullName>
    </submittedName>
</protein>
<feature type="active site" description="Nucleophile" evidence="4">
    <location>
        <position position="53"/>
    </location>
</feature>
<proteinExistence type="predicted"/>
<dbReference type="PROSITE" id="PS51635">
    <property type="entry name" value="PNPLA"/>
    <property type="match status" value="1"/>
</dbReference>